<dbReference type="GO" id="GO:0006508">
    <property type="term" value="P:proteolysis"/>
    <property type="evidence" value="ECO:0007669"/>
    <property type="project" value="InterPro"/>
</dbReference>
<dbReference type="GO" id="GO:0004198">
    <property type="term" value="F:calcium-dependent cysteine-type endopeptidase activity"/>
    <property type="evidence" value="ECO:0007669"/>
    <property type="project" value="InterPro"/>
</dbReference>
<sequence length="252" mass="26092">MVVSVKSFCTRSFGLGAPPGGPLGRLLQGVFGAIGECCMQLPRGLFLWELLHPQTESGYPLLSPLGIYGVRLFLEGRWRLVEIDDRVPDGGPRGAPVFPLSSDPREAWGPLLAKGLLKAFRGPLLQGGGAPPLMEALTGRKEVSLPLSPSLLSSYCLRGLWASVKLRSKPPAAAAAAAAAADAGGAAEAPQRGSPGGPHDGGPWEELLGWTPFLVAAVKEGPPPAVSLLNRHTGGGPLQDLVGAPGELLQAL</sequence>
<feature type="non-terminal residue" evidence="3">
    <location>
        <position position="252"/>
    </location>
</feature>
<gene>
    <name evidence="3" type="ORF">ETH_00035890</name>
</gene>
<dbReference type="EMBL" id="HG675434">
    <property type="protein sequence ID" value="CDJ41029.1"/>
    <property type="molecule type" value="Genomic_DNA"/>
</dbReference>
<dbReference type="RefSeq" id="XP_013231779.1">
    <property type="nucleotide sequence ID" value="XM_013376325.1"/>
</dbReference>
<comment type="caution">
    <text evidence="1">Lacks conserved residue(s) required for the propagation of feature annotation.</text>
</comment>
<name>U6KXH6_EIMTE</name>
<evidence type="ECO:0000259" key="2">
    <source>
        <dbReference type="PROSITE" id="PS50203"/>
    </source>
</evidence>
<feature type="domain" description="Calpain catalytic" evidence="2">
    <location>
        <begin position="63"/>
        <end position="164"/>
    </location>
</feature>
<dbReference type="SUPFAM" id="SSF54001">
    <property type="entry name" value="Cysteine proteinases"/>
    <property type="match status" value="1"/>
</dbReference>
<reference evidence="3" key="1">
    <citation type="submission" date="2013-10" db="EMBL/GenBank/DDBJ databases">
        <title>Genomic analysis of the causative agents of coccidiosis in chickens.</title>
        <authorList>
            <person name="Reid A.J."/>
            <person name="Blake D."/>
            <person name="Billington K."/>
            <person name="Browne H."/>
            <person name="Dunn M."/>
            <person name="Hung S."/>
            <person name="Kawahara F."/>
            <person name="Miranda-Saavedra D."/>
            <person name="Mourier T."/>
            <person name="Nagra H."/>
            <person name="Otto T.D."/>
            <person name="Rawlings N."/>
            <person name="Sanchez A."/>
            <person name="Sanders M."/>
            <person name="Subramaniam C."/>
            <person name="Tay Y."/>
            <person name="Dear P."/>
            <person name="Doerig C."/>
            <person name="Gruber A."/>
            <person name="Parkinson J."/>
            <person name="Shirley M."/>
            <person name="Wan K.L."/>
            <person name="Berriman M."/>
            <person name="Tomley F."/>
            <person name="Pain A."/>
        </authorList>
    </citation>
    <scope>NUCLEOTIDE SEQUENCE [LARGE SCALE GENOMIC DNA]</scope>
    <source>
        <strain evidence="3">Houghton</strain>
    </source>
</reference>
<dbReference type="PROSITE" id="PS50203">
    <property type="entry name" value="CALPAIN_CAT"/>
    <property type="match status" value="1"/>
</dbReference>
<dbReference type="Pfam" id="PF00648">
    <property type="entry name" value="Peptidase_C2"/>
    <property type="match status" value="1"/>
</dbReference>
<evidence type="ECO:0000313" key="3">
    <source>
        <dbReference type="EMBL" id="CDJ41029.1"/>
    </source>
</evidence>
<dbReference type="InterPro" id="IPR038765">
    <property type="entry name" value="Papain-like_cys_pep_sf"/>
</dbReference>
<dbReference type="GeneID" id="25256219"/>
<evidence type="ECO:0000256" key="1">
    <source>
        <dbReference type="PROSITE-ProRule" id="PRU00239"/>
    </source>
</evidence>
<dbReference type="VEuPathDB" id="ToxoDB:ETH_00035890"/>
<dbReference type="Proteomes" id="UP000030747">
    <property type="component" value="Unassembled WGS sequence"/>
</dbReference>
<dbReference type="InterPro" id="IPR001300">
    <property type="entry name" value="Peptidase_C2_calpain_cat"/>
</dbReference>
<reference evidence="3" key="2">
    <citation type="submission" date="2013-10" db="EMBL/GenBank/DDBJ databases">
        <authorList>
            <person name="Aslett M."/>
        </authorList>
    </citation>
    <scope>NUCLEOTIDE SEQUENCE [LARGE SCALE GENOMIC DNA]</scope>
    <source>
        <strain evidence="3">Houghton</strain>
    </source>
</reference>
<accession>U6KXH6</accession>
<keyword evidence="4" id="KW-1185">Reference proteome</keyword>
<dbReference type="OrthoDB" id="348370at2759"/>
<protein>
    <recommendedName>
        <fullName evidence="2">Calpain catalytic domain-containing protein</fullName>
    </recommendedName>
</protein>
<organism evidence="3 4">
    <name type="scientific">Eimeria tenella</name>
    <name type="common">Coccidian parasite</name>
    <dbReference type="NCBI Taxonomy" id="5802"/>
    <lineage>
        <taxon>Eukaryota</taxon>
        <taxon>Sar</taxon>
        <taxon>Alveolata</taxon>
        <taxon>Apicomplexa</taxon>
        <taxon>Conoidasida</taxon>
        <taxon>Coccidia</taxon>
        <taxon>Eucoccidiorida</taxon>
        <taxon>Eimeriorina</taxon>
        <taxon>Eimeriidae</taxon>
        <taxon>Eimeria</taxon>
    </lineage>
</organism>
<dbReference type="AlphaFoldDB" id="U6KXH6"/>
<proteinExistence type="predicted"/>
<evidence type="ECO:0000313" key="4">
    <source>
        <dbReference type="Proteomes" id="UP000030747"/>
    </source>
</evidence>
<dbReference type="VEuPathDB" id="ToxoDB:ETH2_1015200"/>